<sequence precursor="true">MKKFNLTKTLMLVTLLALLVSGLIGCSNQDVQKLQGQVKSQQEQIKQITAERDKYKQAYQDLKQQTAGNTAGQVGRGDIILQSVNIVSNNIIRSGQAAGAVYGPFDIAVNIKNNSKKDLSDLRVVGELHKTFMNYQTAPKVDIRHTIVPRLKAGQSTTVTIKDFKPDHPELLQEIIVTVSGYDVVRKKPLRAAFPPGAQD</sequence>
<dbReference type="Proteomes" id="UP000009226">
    <property type="component" value="Chromosome"/>
</dbReference>
<gene>
    <name evidence="3" type="ordered locus">Desca_2323</name>
</gene>
<name>F6B3C7_DESCC</name>
<feature type="chain" id="PRO_5038892029" description="Lipoprotein" evidence="2">
    <location>
        <begin position="27"/>
        <end position="200"/>
    </location>
</feature>
<dbReference type="AlphaFoldDB" id="F6B3C7"/>
<feature type="signal peptide" evidence="2">
    <location>
        <begin position="1"/>
        <end position="26"/>
    </location>
</feature>
<keyword evidence="2" id="KW-0732">Signal</keyword>
<protein>
    <recommendedName>
        <fullName evidence="5">Lipoprotein</fullName>
    </recommendedName>
</protein>
<proteinExistence type="predicted"/>
<dbReference type="HOGENOM" id="CLU_1364353_0_0_9"/>
<keyword evidence="4" id="KW-1185">Reference proteome</keyword>
<dbReference type="PROSITE" id="PS51257">
    <property type="entry name" value="PROKAR_LIPOPROTEIN"/>
    <property type="match status" value="1"/>
</dbReference>
<dbReference type="KEGG" id="dca:Desca_2323"/>
<dbReference type="RefSeq" id="WP_003540069.1">
    <property type="nucleotide sequence ID" value="NC_015565.1"/>
</dbReference>
<evidence type="ECO:0000313" key="4">
    <source>
        <dbReference type="Proteomes" id="UP000009226"/>
    </source>
</evidence>
<feature type="coiled-coil region" evidence="1">
    <location>
        <begin position="31"/>
        <end position="65"/>
    </location>
</feature>
<dbReference type="EMBL" id="CP002736">
    <property type="protein sequence ID" value="AEF95158.1"/>
    <property type="molecule type" value="Genomic_DNA"/>
</dbReference>
<evidence type="ECO:0000256" key="2">
    <source>
        <dbReference type="SAM" id="SignalP"/>
    </source>
</evidence>
<dbReference type="STRING" id="868595.Desca_2323"/>
<reference evidence="3 4" key="1">
    <citation type="submission" date="2011-05" db="EMBL/GenBank/DDBJ databases">
        <title>Complete sequence of Desulfotomaculum carboxydivorans CO-1-SRB.</title>
        <authorList>
            <consortium name="US DOE Joint Genome Institute"/>
            <person name="Lucas S."/>
            <person name="Han J."/>
            <person name="Lapidus A."/>
            <person name="Cheng J.-F."/>
            <person name="Goodwin L."/>
            <person name="Pitluck S."/>
            <person name="Peters L."/>
            <person name="Mikhailova N."/>
            <person name="Lu M."/>
            <person name="Han C."/>
            <person name="Tapia R."/>
            <person name="Land M."/>
            <person name="Hauser L."/>
            <person name="Kyrpides N."/>
            <person name="Ivanova N."/>
            <person name="Pagani I."/>
            <person name="Stams A."/>
            <person name="Plugge C."/>
            <person name="Muyzer G."/>
            <person name="Kuever J."/>
            <person name="Parshina S."/>
            <person name="Ivanova A."/>
            <person name="Nazina T."/>
            <person name="Woyke T."/>
        </authorList>
    </citation>
    <scope>NUCLEOTIDE SEQUENCE [LARGE SCALE GENOMIC DNA]</scope>
    <source>
        <strain evidence="4">DSM 14880 / VKM B-2319 / CO-1-SRB</strain>
    </source>
</reference>
<accession>F6B3C7</accession>
<evidence type="ECO:0008006" key="5">
    <source>
        <dbReference type="Google" id="ProtNLM"/>
    </source>
</evidence>
<evidence type="ECO:0000313" key="3">
    <source>
        <dbReference type="EMBL" id="AEF95158.1"/>
    </source>
</evidence>
<keyword evidence="1" id="KW-0175">Coiled coil</keyword>
<evidence type="ECO:0000256" key="1">
    <source>
        <dbReference type="SAM" id="Coils"/>
    </source>
</evidence>
<organism evidence="3 4">
    <name type="scientific">Desulfotomaculum nigrificans (strain DSM 14880 / VKM B-2319 / CO-1-SRB)</name>
    <name type="common">Desulfotomaculum carboxydivorans</name>
    <dbReference type="NCBI Taxonomy" id="868595"/>
    <lineage>
        <taxon>Bacteria</taxon>
        <taxon>Bacillati</taxon>
        <taxon>Bacillota</taxon>
        <taxon>Clostridia</taxon>
        <taxon>Eubacteriales</taxon>
        <taxon>Desulfotomaculaceae</taxon>
        <taxon>Desulfotomaculum</taxon>
    </lineage>
</organism>